<dbReference type="PIRSF" id="PIRSF016481">
    <property type="entry name" value="Pilus_assembly_PilP"/>
    <property type="match status" value="1"/>
</dbReference>
<comment type="caution">
    <text evidence="2">The sequence shown here is derived from an EMBL/GenBank/DDBJ whole genome shotgun (WGS) entry which is preliminary data.</text>
</comment>
<dbReference type="Proteomes" id="UP000807785">
    <property type="component" value="Unassembled WGS sequence"/>
</dbReference>
<accession>A0A9D7E0R1</accession>
<evidence type="ECO:0000313" key="3">
    <source>
        <dbReference type="EMBL" id="MBK6972454.1"/>
    </source>
</evidence>
<feature type="region of interest" description="Disordered" evidence="1">
    <location>
        <begin position="64"/>
        <end position="87"/>
    </location>
</feature>
<dbReference type="AlphaFoldDB" id="A0A9D7E0R1"/>
<evidence type="ECO:0000256" key="1">
    <source>
        <dbReference type="SAM" id="MobiDB-lite"/>
    </source>
</evidence>
<dbReference type="EMBL" id="JADJEV010000001">
    <property type="protein sequence ID" value="MBK6972034.1"/>
    <property type="molecule type" value="Genomic_DNA"/>
</dbReference>
<dbReference type="EMBL" id="JADJEV010000002">
    <property type="protein sequence ID" value="MBK6972454.1"/>
    <property type="molecule type" value="Genomic_DNA"/>
</dbReference>
<gene>
    <name evidence="2" type="ORF">IPH26_03405</name>
    <name evidence="3" type="ORF">IPH26_05680</name>
</gene>
<name>A0A9D7E0R1_9PROT</name>
<dbReference type="Gene3D" id="2.30.30.830">
    <property type="match status" value="1"/>
</dbReference>
<feature type="region of interest" description="Disordered" evidence="1">
    <location>
        <begin position="152"/>
        <end position="174"/>
    </location>
</feature>
<protein>
    <submittedName>
        <fullName evidence="2">Pilus assembly protein PilP</fullName>
    </submittedName>
</protein>
<evidence type="ECO:0000313" key="2">
    <source>
        <dbReference type="EMBL" id="MBK6972034.1"/>
    </source>
</evidence>
<dbReference type="Pfam" id="PF04351">
    <property type="entry name" value="PilP"/>
    <property type="match status" value="1"/>
</dbReference>
<proteinExistence type="predicted"/>
<sequence length="174" mass="19281">MRSVVVLCVVLSACSQGEHEDVKAWMNESAKDLMGKVPPLPEIKPFPVVAYDAINLVPPFAPSRIEPDKRATSTGLGPRPDLNRRREPLEAYPLESLKMVGSLLQGKLKQAVVQADKAFYQVKAGNYMGQNFGVITGVTETEITLKELVEDSNGDWSERTSKMLLQEKPQEAKR</sequence>
<reference evidence="2" key="1">
    <citation type="submission" date="2020-10" db="EMBL/GenBank/DDBJ databases">
        <title>Connecting structure to function with the recovery of over 1000 high-quality activated sludge metagenome-assembled genomes encoding full-length rRNA genes using long-read sequencing.</title>
        <authorList>
            <person name="Singleton C.M."/>
            <person name="Petriglieri F."/>
            <person name="Kristensen J.M."/>
            <person name="Kirkegaard R.H."/>
            <person name="Michaelsen T.Y."/>
            <person name="Andersen M.H."/>
            <person name="Karst S.M."/>
            <person name="Dueholm M.S."/>
            <person name="Nielsen P.H."/>
            <person name="Albertsen M."/>
        </authorList>
    </citation>
    <scope>NUCLEOTIDE SEQUENCE</scope>
    <source>
        <strain evidence="2">Bjer_18-Q3-R1-45_BAT3C.347</strain>
    </source>
</reference>
<evidence type="ECO:0000313" key="4">
    <source>
        <dbReference type="Proteomes" id="UP000807785"/>
    </source>
</evidence>
<organism evidence="2 4">
    <name type="scientific">Candidatus Methylophosphatis roskildensis</name>
    <dbReference type="NCBI Taxonomy" id="2899263"/>
    <lineage>
        <taxon>Bacteria</taxon>
        <taxon>Pseudomonadati</taxon>
        <taxon>Pseudomonadota</taxon>
        <taxon>Betaproteobacteria</taxon>
        <taxon>Nitrosomonadales</taxon>
        <taxon>Sterolibacteriaceae</taxon>
        <taxon>Candidatus Methylophosphatis</taxon>
    </lineage>
</organism>
<dbReference type="InterPro" id="IPR007446">
    <property type="entry name" value="PilP"/>
</dbReference>